<evidence type="ECO:0000256" key="4">
    <source>
        <dbReference type="ARBA" id="ARBA00022837"/>
    </source>
</evidence>
<dbReference type="PROSITE" id="PS00149">
    <property type="entry name" value="SULFATASE_2"/>
    <property type="match status" value="1"/>
</dbReference>
<evidence type="ECO:0000256" key="2">
    <source>
        <dbReference type="ARBA" id="ARBA00022723"/>
    </source>
</evidence>
<dbReference type="eggNOG" id="COG3119">
    <property type="taxonomic scope" value="Bacteria"/>
</dbReference>
<gene>
    <name evidence="6" type="ordered locus">Bcav_3980</name>
</gene>
<sequence length="458" mass="49847">MTQRPNIVLINADDLGYGDLGCYGSMRNDTPHLDRLAAEGVRLTDFYMASPVCSPSRGGMLTGCYPPRIGFGEFVGRPVLFPGDPVGLDPAERTMARVLGDAGYATAAIGKWHCGDQPEFLPTRHGFDSYFGIPFSNDMGRQREHEDWPPLPLMSGESVVQEQPDQRSLTERYTVAATRFIEENAHQPFFLYLAHMYVHVPLFVPAPFLAASRNGGYGGAVAALDWSTGVVMDTLRRLGLEENTIVVFTSDNGSRARGEGGSNDPLRGHKAQTWEGGQRVACVVRWPAAIPAGGVCDAVTRSIDLLPTFAAVAGAADWADPARPVDGVDLTALLTGAGPAPNETFAYYYMDDLEAVRVGDWKLHLSKRRDPMRELYDLRTDAAETHDVAADHPDVVARLEAVAETIRADLGDARLGVVGAGRRPQGRVEDAQPLTSYREDHPYLVAMYDLPDMPTMAG</sequence>
<dbReference type="Pfam" id="PF00884">
    <property type="entry name" value="Sulfatase"/>
    <property type="match status" value="1"/>
</dbReference>
<dbReference type="InterPro" id="IPR000917">
    <property type="entry name" value="Sulfatase_N"/>
</dbReference>
<name>C5C581_BEUC1</name>
<evidence type="ECO:0000313" key="7">
    <source>
        <dbReference type="Proteomes" id="UP000007962"/>
    </source>
</evidence>
<organism evidence="6 7">
    <name type="scientific">Beutenbergia cavernae (strain ATCC BAA-8 / DSM 12333 / CCUG 43141 / JCM 11478 / NBRC 16432 / NCIMB 13614 / HKI 0122)</name>
    <dbReference type="NCBI Taxonomy" id="471853"/>
    <lineage>
        <taxon>Bacteria</taxon>
        <taxon>Bacillati</taxon>
        <taxon>Actinomycetota</taxon>
        <taxon>Actinomycetes</taxon>
        <taxon>Micrococcales</taxon>
        <taxon>Beutenbergiaceae</taxon>
        <taxon>Beutenbergia</taxon>
    </lineage>
</organism>
<reference evidence="6 7" key="1">
    <citation type="journal article" date="2009" name="Stand. Genomic Sci.">
        <title>Complete genome sequence of Beutenbergia cavernae type strain (HKI 0122).</title>
        <authorList>
            <person name="Land M."/>
            <person name="Pukall R."/>
            <person name="Abt B."/>
            <person name="Goker M."/>
            <person name="Rohde M."/>
            <person name="Glavina Del Rio T."/>
            <person name="Tice H."/>
            <person name="Copeland A."/>
            <person name="Cheng J.F."/>
            <person name="Lucas S."/>
            <person name="Chen F."/>
            <person name="Nolan M."/>
            <person name="Bruce D."/>
            <person name="Goodwin L."/>
            <person name="Pitluck S."/>
            <person name="Ivanova N."/>
            <person name="Mavromatis K."/>
            <person name="Ovchinnikova G."/>
            <person name="Pati A."/>
            <person name="Chen A."/>
            <person name="Palaniappan K."/>
            <person name="Hauser L."/>
            <person name="Chang Y.J."/>
            <person name="Jefferies C.C."/>
            <person name="Saunders E."/>
            <person name="Brettin T."/>
            <person name="Detter J.C."/>
            <person name="Han C."/>
            <person name="Chain P."/>
            <person name="Bristow J."/>
            <person name="Eisen J.A."/>
            <person name="Markowitz V."/>
            <person name="Hugenholtz P."/>
            <person name="Kyrpides N.C."/>
            <person name="Klenk H.P."/>
            <person name="Lapidus A."/>
        </authorList>
    </citation>
    <scope>NUCLEOTIDE SEQUENCE [LARGE SCALE GENOMIC DNA]</scope>
    <source>
        <strain evidence="7">ATCC BAA-8 / DSM 12333 / NBRC 16432</strain>
    </source>
</reference>
<dbReference type="GO" id="GO:0004065">
    <property type="term" value="F:arylsulfatase activity"/>
    <property type="evidence" value="ECO:0007669"/>
    <property type="project" value="TreeGrafter"/>
</dbReference>
<dbReference type="Gene3D" id="3.30.1120.10">
    <property type="match status" value="1"/>
</dbReference>
<dbReference type="OrthoDB" id="9777306at2"/>
<dbReference type="SUPFAM" id="SSF53649">
    <property type="entry name" value="Alkaline phosphatase-like"/>
    <property type="match status" value="1"/>
</dbReference>
<dbReference type="GO" id="GO:0046872">
    <property type="term" value="F:metal ion binding"/>
    <property type="evidence" value="ECO:0007669"/>
    <property type="project" value="UniProtKB-KW"/>
</dbReference>
<evidence type="ECO:0000256" key="1">
    <source>
        <dbReference type="ARBA" id="ARBA00008779"/>
    </source>
</evidence>
<proteinExistence type="inferred from homology"/>
<dbReference type="EC" id="3.1.6.8" evidence="6"/>
<dbReference type="PROSITE" id="PS00523">
    <property type="entry name" value="SULFATASE_1"/>
    <property type="match status" value="1"/>
</dbReference>
<dbReference type="InterPro" id="IPR050738">
    <property type="entry name" value="Sulfatase"/>
</dbReference>
<dbReference type="EMBL" id="CP001618">
    <property type="protein sequence ID" value="ACQ82221.1"/>
    <property type="molecule type" value="Genomic_DNA"/>
</dbReference>
<feature type="domain" description="Sulfatase N-terminal" evidence="5">
    <location>
        <begin position="5"/>
        <end position="314"/>
    </location>
</feature>
<dbReference type="GO" id="GO:0004098">
    <property type="term" value="F:cerebroside-sulfatase activity"/>
    <property type="evidence" value="ECO:0007669"/>
    <property type="project" value="UniProtKB-EC"/>
</dbReference>
<dbReference type="CDD" id="cd16026">
    <property type="entry name" value="GALNS_like"/>
    <property type="match status" value="1"/>
</dbReference>
<keyword evidence="7" id="KW-1185">Reference proteome</keyword>
<keyword evidence="2" id="KW-0479">Metal-binding</keyword>
<protein>
    <submittedName>
        <fullName evidence="6">Cerebroside-sulfatase</fullName>
        <ecNumber evidence="6">3.1.6.8</ecNumber>
    </submittedName>
</protein>
<dbReference type="Proteomes" id="UP000007962">
    <property type="component" value="Chromosome"/>
</dbReference>
<dbReference type="HOGENOM" id="CLU_006332_10_4_11"/>
<dbReference type="InterPro" id="IPR024607">
    <property type="entry name" value="Sulfatase_CS"/>
</dbReference>
<dbReference type="RefSeq" id="WP_015884458.1">
    <property type="nucleotide sequence ID" value="NC_012669.1"/>
</dbReference>
<comment type="similarity">
    <text evidence="1">Belongs to the sulfatase family.</text>
</comment>
<dbReference type="KEGG" id="bcv:Bcav_3980"/>
<dbReference type="PANTHER" id="PTHR42693:SF53">
    <property type="entry name" value="ENDO-4-O-SULFATASE"/>
    <property type="match status" value="1"/>
</dbReference>
<dbReference type="AlphaFoldDB" id="C5C581"/>
<evidence type="ECO:0000259" key="5">
    <source>
        <dbReference type="Pfam" id="PF00884"/>
    </source>
</evidence>
<dbReference type="Gene3D" id="3.40.720.10">
    <property type="entry name" value="Alkaline Phosphatase, subunit A"/>
    <property type="match status" value="1"/>
</dbReference>
<dbReference type="InterPro" id="IPR017850">
    <property type="entry name" value="Alkaline_phosphatase_core_sf"/>
</dbReference>
<dbReference type="PANTHER" id="PTHR42693">
    <property type="entry name" value="ARYLSULFATASE FAMILY MEMBER"/>
    <property type="match status" value="1"/>
</dbReference>
<accession>C5C581</accession>
<evidence type="ECO:0000313" key="6">
    <source>
        <dbReference type="EMBL" id="ACQ82221.1"/>
    </source>
</evidence>
<keyword evidence="4" id="KW-0106">Calcium</keyword>
<evidence type="ECO:0000256" key="3">
    <source>
        <dbReference type="ARBA" id="ARBA00022801"/>
    </source>
</evidence>
<keyword evidence="3 6" id="KW-0378">Hydrolase</keyword>
<dbReference type="STRING" id="471853.Bcav_3980"/>